<protein>
    <submittedName>
        <fullName evidence="1">Uncharacterized protein</fullName>
    </submittedName>
</protein>
<gene>
    <name evidence="1" type="ORF">METZ01_LOCUS242130</name>
</gene>
<dbReference type="EMBL" id="UINC01062545">
    <property type="protein sequence ID" value="SVB89276.1"/>
    <property type="molecule type" value="Genomic_DNA"/>
</dbReference>
<evidence type="ECO:0000313" key="1">
    <source>
        <dbReference type="EMBL" id="SVB89276.1"/>
    </source>
</evidence>
<dbReference type="AlphaFoldDB" id="A0A382HPM7"/>
<reference evidence="1" key="1">
    <citation type="submission" date="2018-05" db="EMBL/GenBank/DDBJ databases">
        <authorList>
            <person name="Lanie J.A."/>
            <person name="Ng W.-L."/>
            <person name="Kazmierczak K.M."/>
            <person name="Andrzejewski T.M."/>
            <person name="Davidsen T.M."/>
            <person name="Wayne K.J."/>
            <person name="Tettelin H."/>
            <person name="Glass J.I."/>
            <person name="Rusch D."/>
            <person name="Podicherti R."/>
            <person name="Tsui H.-C.T."/>
            <person name="Winkler M.E."/>
        </authorList>
    </citation>
    <scope>NUCLEOTIDE SEQUENCE</scope>
</reference>
<feature type="non-terminal residue" evidence="1">
    <location>
        <position position="115"/>
    </location>
</feature>
<sequence length="115" mass="13003">MDIPLLKSFYQLNVKSMKWRLTTDKNFNKFLVLLYIISSAASQTSSFTTTNVPITARDSFLPQIQTQGLIEDDWVLEKTIDPDVYIVGPGDKFAFNLITSGRITDIKLQINPTGE</sequence>
<proteinExistence type="predicted"/>
<organism evidence="1">
    <name type="scientific">marine metagenome</name>
    <dbReference type="NCBI Taxonomy" id="408172"/>
    <lineage>
        <taxon>unclassified sequences</taxon>
        <taxon>metagenomes</taxon>
        <taxon>ecological metagenomes</taxon>
    </lineage>
</organism>
<name>A0A382HPM7_9ZZZZ</name>
<accession>A0A382HPM7</accession>